<dbReference type="PANTHER" id="PTHR42894">
    <property type="entry name" value="N-(5'-PHOSPHORIBOSYL)ANTHRANILATE ISOMERASE"/>
    <property type="match status" value="1"/>
</dbReference>
<gene>
    <name evidence="9" type="ORF">UFOPK1358_01767</name>
    <name evidence="10" type="ORF">UFOPK2766_02111</name>
    <name evidence="11" type="ORF">UFOPK3519_01959</name>
</gene>
<feature type="domain" description="N-(5'phosphoribosyl) anthranilate isomerase (PRAI)" evidence="8">
    <location>
        <begin position="3"/>
        <end position="196"/>
    </location>
</feature>
<evidence type="ECO:0000313" key="11">
    <source>
        <dbReference type="EMBL" id="CAB4921604.1"/>
    </source>
</evidence>
<comment type="pathway">
    <text evidence="1">Amino-acid biosynthesis; L-tryptophan biosynthesis; L-tryptophan from chorismate: step 3/5.</text>
</comment>
<evidence type="ECO:0000256" key="3">
    <source>
        <dbReference type="ARBA" id="ARBA00022605"/>
    </source>
</evidence>
<keyword evidence="5" id="KW-0057">Aromatic amino acid biosynthesis</keyword>
<organism evidence="9">
    <name type="scientific">freshwater metagenome</name>
    <dbReference type="NCBI Taxonomy" id="449393"/>
    <lineage>
        <taxon>unclassified sequences</taxon>
        <taxon>metagenomes</taxon>
        <taxon>ecological metagenomes</taxon>
    </lineage>
</organism>
<dbReference type="EC" id="5.3.1.24" evidence="2"/>
<dbReference type="InterPro" id="IPR044643">
    <property type="entry name" value="TrpF_fam"/>
</dbReference>
<evidence type="ECO:0000256" key="5">
    <source>
        <dbReference type="ARBA" id="ARBA00023141"/>
    </source>
</evidence>
<dbReference type="GO" id="GO:0004640">
    <property type="term" value="F:phosphoribosylanthranilate isomerase activity"/>
    <property type="evidence" value="ECO:0007669"/>
    <property type="project" value="UniProtKB-EC"/>
</dbReference>
<keyword evidence="4" id="KW-0822">Tryptophan biosynthesis</keyword>
<evidence type="ECO:0000256" key="2">
    <source>
        <dbReference type="ARBA" id="ARBA00012572"/>
    </source>
</evidence>
<dbReference type="UniPathway" id="UPA00035">
    <property type="reaction ID" value="UER00042"/>
</dbReference>
<dbReference type="InterPro" id="IPR011060">
    <property type="entry name" value="RibuloseP-bd_barrel"/>
</dbReference>
<keyword evidence="6" id="KW-0413">Isomerase</keyword>
<dbReference type="SUPFAM" id="SSF51366">
    <property type="entry name" value="Ribulose-phoshate binding barrel"/>
    <property type="match status" value="1"/>
</dbReference>
<proteinExistence type="inferred from homology"/>
<sequence length="227" mass="23764">MFIKICGLTNEEDALMAVALGADAVGFVFAPSPRQVTVNLVRDIVKRLPPEIVSVGVFRDQSPQLVIDTVQTAGLRAAQLHGHETPADAAQIRPYCQALIVAFPAGDPGLAHVDDYGADAVLLDSHAPGSGEVFDWSLAEGAPLNRRLILAGGLTPANVADGIAEVHPWGVDVSSGVELAGQPGRKDARLVQAFIRAARAAAPTTPPHASAEDPYDHGPFNWADSGM</sequence>
<dbReference type="EMBL" id="CAEZSF010000228">
    <property type="protein sequence ID" value="CAB4553396.1"/>
    <property type="molecule type" value="Genomic_DNA"/>
</dbReference>
<accession>A0A6J6CQB6</accession>
<feature type="region of interest" description="Disordered" evidence="7">
    <location>
        <begin position="201"/>
        <end position="227"/>
    </location>
</feature>
<dbReference type="InterPro" id="IPR001240">
    <property type="entry name" value="PRAI_dom"/>
</dbReference>
<dbReference type="PANTHER" id="PTHR42894:SF1">
    <property type="entry name" value="N-(5'-PHOSPHORIBOSYL)ANTHRANILATE ISOMERASE"/>
    <property type="match status" value="1"/>
</dbReference>
<protein>
    <recommendedName>
        <fullName evidence="2">phosphoribosylanthranilate isomerase</fullName>
        <ecNumber evidence="2">5.3.1.24</ecNumber>
    </recommendedName>
</protein>
<dbReference type="Pfam" id="PF00697">
    <property type="entry name" value="PRAI"/>
    <property type="match status" value="1"/>
</dbReference>
<evidence type="ECO:0000256" key="7">
    <source>
        <dbReference type="SAM" id="MobiDB-lite"/>
    </source>
</evidence>
<dbReference type="CDD" id="cd00405">
    <property type="entry name" value="PRAI"/>
    <property type="match status" value="1"/>
</dbReference>
<evidence type="ECO:0000256" key="1">
    <source>
        <dbReference type="ARBA" id="ARBA00004664"/>
    </source>
</evidence>
<evidence type="ECO:0000313" key="9">
    <source>
        <dbReference type="EMBL" id="CAB4553396.1"/>
    </source>
</evidence>
<dbReference type="GO" id="GO:0000162">
    <property type="term" value="P:L-tryptophan biosynthetic process"/>
    <property type="evidence" value="ECO:0007669"/>
    <property type="project" value="UniProtKB-UniPathway"/>
</dbReference>
<evidence type="ECO:0000259" key="8">
    <source>
        <dbReference type="Pfam" id="PF00697"/>
    </source>
</evidence>
<keyword evidence="3" id="KW-0028">Amino-acid biosynthesis</keyword>
<evidence type="ECO:0000256" key="4">
    <source>
        <dbReference type="ARBA" id="ARBA00022822"/>
    </source>
</evidence>
<dbReference type="HAMAP" id="MF_00135">
    <property type="entry name" value="PRAI"/>
    <property type="match status" value="1"/>
</dbReference>
<dbReference type="Gene3D" id="3.20.20.70">
    <property type="entry name" value="Aldolase class I"/>
    <property type="match status" value="1"/>
</dbReference>
<name>A0A6J6CQB6_9ZZZZ</name>
<dbReference type="EMBL" id="CAEZYU010000137">
    <property type="protein sequence ID" value="CAB4759112.1"/>
    <property type="molecule type" value="Genomic_DNA"/>
</dbReference>
<dbReference type="EMBL" id="CAFBMG010000247">
    <property type="protein sequence ID" value="CAB4921604.1"/>
    <property type="molecule type" value="Genomic_DNA"/>
</dbReference>
<evidence type="ECO:0000313" key="10">
    <source>
        <dbReference type="EMBL" id="CAB4759112.1"/>
    </source>
</evidence>
<dbReference type="AlphaFoldDB" id="A0A6J6CQB6"/>
<reference evidence="9" key="1">
    <citation type="submission" date="2020-05" db="EMBL/GenBank/DDBJ databases">
        <authorList>
            <person name="Chiriac C."/>
            <person name="Salcher M."/>
            <person name="Ghai R."/>
            <person name="Kavagutti S V."/>
        </authorList>
    </citation>
    <scope>NUCLEOTIDE SEQUENCE</scope>
</reference>
<evidence type="ECO:0000256" key="6">
    <source>
        <dbReference type="ARBA" id="ARBA00023235"/>
    </source>
</evidence>
<dbReference type="InterPro" id="IPR013785">
    <property type="entry name" value="Aldolase_TIM"/>
</dbReference>